<feature type="domain" description="C2" evidence="9">
    <location>
        <begin position="563"/>
        <end position="690"/>
    </location>
</feature>
<dbReference type="InterPro" id="IPR000909">
    <property type="entry name" value="PLipase_C_PInositol-sp_X_dom"/>
</dbReference>
<evidence type="ECO:0000256" key="1">
    <source>
        <dbReference type="ARBA" id="ARBA00001195"/>
    </source>
</evidence>
<dbReference type="PRINTS" id="PR00390">
    <property type="entry name" value="PHPHLIPASEC"/>
</dbReference>
<dbReference type="OrthoDB" id="269822at2759"/>
<dbReference type="InterPro" id="IPR018247">
    <property type="entry name" value="EF_Hand_1_Ca_BS"/>
</dbReference>
<evidence type="ECO:0000256" key="6">
    <source>
        <dbReference type="ARBA" id="ARBA00023098"/>
    </source>
</evidence>
<dbReference type="InterPro" id="IPR011992">
    <property type="entry name" value="EF-hand-dom_pair"/>
</dbReference>
<dbReference type="GO" id="GO:0005509">
    <property type="term" value="F:calcium ion binding"/>
    <property type="evidence" value="ECO:0007669"/>
    <property type="project" value="InterPro"/>
</dbReference>
<dbReference type="SMART" id="SM00148">
    <property type="entry name" value="PLCXc"/>
    <property type="match status" value="1"/>
</dbReference>
<dbReference type="PROSITE" id="PS50222">
    <property type="entry name" value="EF_HAND_2"/>
    <property type="match status" value="2"/>
</dbReference>
<reference evidence="12" key="1">
    <citation type="submission" date="2021-06" db="EMBL/GenBank/DDBJ databases">
        <authorList>
            <person name="Kallberg Y."/>
            <person name="Tangrot J."/>
            <person name="Rosling A."/>
        </authorList>
    </citation>
    <scope>NUCLEOTIDE SEQUENCE</scope>
    <source>
        <strain evidence="12">MA453B</strain>
    </source>
</reference>
<dbReference type="SUPFAM" id="SSF51695">
    <property type="entry name" value="PLC-like phosphodiesterases"/>
    <property type="match status" value="1"/>
</dbReference>
<dbReference type="SUPFAM" id="SSF50729">
    <property type="entry name" value="PH domain-like"/>
    <property type="match status" value="1"/>
</dbReference>
<dbReference type="InterPro" id="IPR017946">
    <property type="entry name" value="PLC-like_Pdiesterase_TIM-brl"/>
</dbReference>
<sequence>MDPIYQSKKYETNEIIVEPCLAEGTALLKISLGKQRQKTFKIDIDQGQILWNSKKSGKINIESIEEIRVGDAMRSYREQFKLSEDIGPRWLTIIYVDFGKYKTLHLVAPTLELFNIWVENLNKLCMHRRDIIGGLDHLRKRNTLWLKQYWKEADKNGDSKLSFDDVAKLCNTLNISMSHSLLKAKFNEADENKNGYLDFNDFQRLVKLIKQRVELDKLFNSLAKERGNILTLREFKDFVVRCTLKEEEYDYLYYKFCDKDLKEMNLEGFSSFLMSSDNSIFAPEHCKVYQDMSQPLSHYFISSSHNTYLLGNQLDGKSSVEGYIRAFQEGSRCVEIDCWDGPDGPIVYHGYTLTTKIKFQDVISTIRTYAFKYSPYPIIISLEVHCSIEQQNQMASIIVNTLGECLVTKFLSENETELPSPEDLLYKIILKGVDTITDAKPESEVEADFKSPKALSNLIVYCNSVKFGGFDHDNMKFYEMFSLDEKASSKLLKPDKVAYIRHNIRHLTRIYPWGLRFDSSNYEPHHQWMVGNQLVSLNSQKFDLGMQINEAMFSVNGGCGYVLKPERLRNPNVSPDINVSRTLTIEIISAQQLPKDSPKGEVIDPFVEVELLVPGAEASKQKTSTISNNGFDPTWNKTFKFTFNYEEMSLIFLRFVVWDKDLIDLDDCLATYCIPLTSLQFGYRYVPLNDSIGKKYPYSTLFICSSLE</sequence>
<protein>
    <recommendedName>
        <fullName evidence="2 8">Phosphoinositide phospholipase C</fullName>
        <ecNumber evidence="2 8">3.1.4.11</ecNumber>
    </recommendedName>
</protein>
<evidence type="ECO:0000256" key="5">
    <source>
        <dbReference type="ARBA" id="ARBA00022963"/>
    </source>
</evidence>
<dbReference type="SMART" id="SM00239">
    <property type="entry name" value="C2"/>
    <property type="match status" value="1"/>
</dbReference>
<dbReference type="GO" id="GO:0048015">
    <property type="term" value="P:phosphatidylinositol-mediated signaling"/>
    <property type="evidence" value="ECO:0007669"/>
    <property type="project" value="TreeGrafter"/>
</dbReference>
<feature type="domain" description="PI-PLC Y-box" evidence="10">
    <location>
        <begin position="455"/>
        <end position="569"/>
    </location>
</feature>
<dbReference type="Proteomes" id="UP000789405">
    <property type="component" value="Unassembled WGS sequence"/>
</dbReference>
<feature type="domain" description="EF-hand" evidence="11">
    <location>
        <begin position="141"/>
        <end position="176"/>
    </location>
</feature>
<dbReference type="SMART" id="SM00149">
    <property type="entry name" value="PLCYc"/>
    <property type="match status" value="1"/>
</dbReference>
<dbReference type="InterPro" id="IPR011993">
    <property type="entry name" value="PH-like_dom_sf"/>
</dbReference>
<evidence type="ECO:0000256" key="2">
    <source>
        <dbReference type="ARBA" id="ARBA00012368"/>
    </source>
</evidence>
<dbReference type="PANTHER" id="PTHR10336">
    <property type="entry name" value="PHOSPHOINOSITIDE-SPECIFIC PHOSPHOLIPASE C FAMILY PROTEIN"/>
    <property type="match status" value="1"/>
</dbReference>
<dbReference type="GO" id="GO:0051209">
    <property type="term" value="P:release of sequestered calcium ion into cytosol"/>
    <property type="evidence" value="ECO:0007669"/>
    <property type="project" value="TreeGrafter"/>
</dbReference>
<dbReference type="AlphaFoldDB" id="A0A9N9GZ65"/>
<evidence type="ECO:0000313" key="13">
    <source>
        <dbReference type="Proteomes" id="UP000789405"/>
    </source>
</evidence>
<dbReference type="SMART" id="SM00054">
    <property type="entry name" value="EFh"/>
    <property type="match status" value="3"/>
</dbReference>
<evidence type="ECO:0000256" key="3">
    <source>
        <dbReference type="ARBA" id="ARBA00022801"/>
    </source>
</evidence>
<dbReference type="Pfam" id="PF00388">
    <property type="entry name" value="PI-PLC-X"/>
    <property type="match status" value="1"/>
</dbReference>
<comment type="catalytic activity">
    <reaction evidence="1 8">
        <text>a 1,2-diacyl-sn-glycero-3-phospho-(1D-myo-inositol-4,5-bisphosphate) + H2O = 1D-myo-inositol 1,4,5-trisphosphate + a 1,2-diacyl-sn-glycerol + H(+)</text>
        <dbReference type="Rhea" id="RHEA:33179"/>
        <dbReference type="ChEBI" id="CHEBI:15377"/>
        <dbReference type="ChEBI" id="CHEBI:15378"/>
        <dbReference type="ChEBI" id="CHEBI:17815"/>
        <dbReference type="ChEBI" id="CHEBI:58456"/>
        <dbReference type="ChEBI" id="CHEBI:203600"/>
        <dbReference type="EC" id="3.1.4.11"/>
    </reaction>
</comment>
<dbReference type="Pfam" id="PF00387">
    <property type="entry name" value="PI-PLC-Y"/>
    <property type="match status" value="1"/>
</dbReference>
<keyword evidence="3 8" id="KW-0378">Hydrolase</keyword>
<dbReference type="SUPFAM" id="SSF49562">
    <property type="entry name" value="C2 domain (Calcium/lipid-binding domain, CaLB)"/>
    <property type="match status" value="1"/>
</dbReference>
<dbReference type="Gene3D" id="1.10.238.10">
    <property type="entry name" value="EF-hand"/>
    <property type="match status" value="2"/>
</dbReference>
<dbReference type="PROSITE" id="PS50007">
    <property type="entry name" value="PIPLC_X_DOMAIN"/>
    <property type="match status" value="1"/>
</dbReference>
<keyword evidence="5 8" id="KW-0442">Lipid degradation</keyword>
<dbReference type="SUPFAM" id="SSF47473">
    <property type="entry name" value="EF-hand"/>
    <property type="match status" value="1"/>
</dbReference>
<dbReference type="Gene3D" id="2.60.40.150">
    <property type="entry name" value="C2 domain"/>
    <property type="match status" value="1"/>
</dbReference>
<dbReference type="PANTHER" id="PTHR10336:SF36">
    <property type="entry name" value="1-PHOSPHATIDYLINOSITOL 4,5-BISPHOSPHATE PHOSPHODIESTERASE BETA-4"/>
    <property type="match status" value="1"/>
</dbReference>
<gene>
    <name evidence="12" type="ORF">DERYTH_LOCUS9382</name>
</gene>
<dbReference type="InterPro" id="IPR001192">
    <property type="entry name" value="PI-PLC_fam"/>
</dbReference>
<dbReference type="CDD" id="cd00275">
    <property type="entry name" value="C2_PLC_like"/>
    <property type="match status" value="1"/>
</dbReference>
<dbReference type="EMBL" id="CAJVPY010005108">
    <property type="protein sequence ID" value="CAG8635675.1"/>
    <property type="molecule type" value="Genomic_DNA"/>
</dbReference>
<evidence type="ECO:0000313" key="12">
    <source>
        <dbReference type="EMBL" id="CAG8635675.1"/>
    </source>
</evidence>
<dbReference type="InterPro" id="IPR000008">
    <property type="entry name" value="C2_dom"/>
</dbReference>
<dbReference type="EC" id="3.1.4.11" evidence="2 8"/>
<evidence type="ECO:0000256" key="7">
    <source>
        <dbReference type="ARBA" id="ARBA00023224"/>
    </source>
</evidence>
<dbReference type="GO" id="GO:0004435">
    <property type="term" value="F:phosphatidylinositol-4,5-bisphosphate phospholipase C activity"/>
    <property type="evidence" value="ECO:0007669"/>
    <property type="project" value="UniProtKB-EC"/>
</dbReference>
<comment type="caution">
    <text evidence="12">The sequence shown here is derived from an EMBL/GenBank/DDBJ whole genome shotgun (WGS) entry which is preliminary data.</text>
</comment>
<dbReference type="PROSITE" id="PS50008">
    <property type="entry name" value="PIPLC_Y_DOMAIN"/>
    <property type="match status" value="1"/>
</dbReference>
<dbReference type="InterPro" id="IPR037755">
    <property type="entry name" value="Plc1_PH"/>
</dbReference>
<keyword evidence="6 8" id="KW-0443">Lipid metabolism</keyword>
<name>A0A9N9GZ65_9GLOM</name>
<dbReference type="InterPro" id="IPR035892">
    <property type="entry name" value="C2_domain_sf"/>
</dbReference>
<keyword evidence="13" id="KW-1185">Reference proteome</keyword>
<dbReference type="PROSITE" id="PS00018">
    <property type="entry name" value="EF_HAND_1"/>
    <property type="match status" value="1"/>
</dbReference>
<accession>A0A9N9GZ65</accession>
<dbReference type="FunFam" id="3.20.20.190:FF:000084">
    <property type="match status" value="1"/>
</dbReference>
<keyword evidence="7" id="KW-0807">Transducer</keyword>
<dbReference type="GO" id="GO:0016042">
    <property type="term" value="P:lipid catabolic process"/>
    <property type="evidence" value="ECO:0007669"/>
    <property type="project" value="UniProtKB-KW"/>
</dbReference>
<dbReference type="InterPro" id="IPR001711">
    <property type="entry name" value="PLipase_C_Pinositol-sp_Y"/>
</dbReference>
<dbReference type="Pfam" id="PF00168">
    <property type="entry name" value="C2"/>
    <property type="match status" value="1"/>
</dbReference>
<dbReference type="CDD" id="cd08558">
    <property type="entry name" value="PI-PLCc_eukaryota"/>
    <property type="match status" value="1"/>
</dbReference>
<organism evidence="12 13">
    <name type="scientific">Dentiscutata erythropus</name>
    <dbReference type="NCBI Taxonomy" id="1348616"/>
    <lineage>
        <taxon>Eukaryota</taxon>
        <taxon>Fungi</taxon>
        <taxon>Fungi incertae sedis</taxon>
        <taxon>Mucoromycota</taxon>
        <taxon>Glomeromycotina</taxon>
        <taxon>Glomeromycetes</taxon>
        <taxon>Diversisporales</taxon>
        <taxon>Gigasporaceae</taxon>
        <taxon>Dentiscutata</taxon>
    </lineage>
</organism>
<dbReference type="InterPro" id="IPR002048">
    <property type="entry name" value="EF_hand_dom"/>
</dbReference>
<dbReference type="Gene3D" id="2.30.29.30">
    <property type="entry name" value="Pleckstrin-homology domain (PH domain)/Phosphotyrosine-binding domain (PTB)"/>
    <property type="match status" value="1"/>
</dbReference>
<keyword evidence="4" id="KW-0106">Calcium</keyword>
<evidence type="ECO:0000256" key="4">
    <source>
        <dbReference type="ARBA" id="ARBA00022837"/>
    </source>
</evidence>
<evidence type="ECO:0000256" key="8">
    <source>
        <dbReference type="RuleBase" id="RU361133"/>
    </source>
</evidence>
<dbReference type="Pfam" id="PF13499">
    <property type="entry name" value="EF-hand_7"/>
    <property type="match status" value="1"/>
</dbReference>
<dbReference type="PROSITE" id="PS50004">
    <property type="entry name" value="C2"/>
    <property type="match status" value="1"/>
</dbReference>
<dbReference type="CDD" id="cd13360">
    <property type="entry name" value="PH_PLC_fungal"/>
    <property type="match status" value="1"/>
</dbReference>
<proteinExistence type="predicted"/>
<evidence type="ECO:0000259" key="9">
    <source>
        <dbReference type="PROSITE" id="PS50004"/>
    </source>
</evidence>
<dbReference type="Gene3D" id="3.20.20.190">
    <property type="entry name" value="Phosphatidylinositol (PI) phosphodiesterase"/>
    <property type="match status" value="1"/>
</dbReference>
<evidence type="ECO:0000259" key="11">
    <source>
        <dbReference type="PROSITE" id="PS50222"/>
    </source>
</evidence>
<feature type="domain" description="EF-hand" evidence="11">
    <location>
        <begin position="177"/>
        <end position="212"/>
    </location>
</feature>
<evidence type="ECO:0000259" key="10">
    <source>
        <dbReference type="PROSITE" id="PS50008"/>
    </source>
</evidence>